<dbReference type="RefSeq" id="XP_062648945.1">
    <property type="nucleotide sequence ID" value="XM_062792668.1"/>
</dbReference>
<dbReference type="GeneID" id="87829437"/>
<reference evidence="2" key="1">
    <citation type="journal article" date="2023" name="Mol. Phylogenet. Evol.">
        <title>Genome-scale phylogeny and comparative genomics of the fungal order Sordariales.</title>
        <authorList>
            <person name="Hensen N."/>
            <person name="Bonometti L."/>
            <person name="Westerberg I."/>
            <person name="Brannstrom I.O."/>
            <person name="Guillou S."/>
            <person name="Cros-Aarteil S."/>
            <person name="Calhoun S."/>
            <person name="Haridas S."/>
            <person name="Kuo A."/>
            <person name="Mondo S."/>
            <person name="Pangilinan J."/>
            <person name="Riley R."/>
            <person name="LaButti K."/>
            <person name="Andreopoulos B."/>
            <person name="Lipzen A."/>
            <person name="Chen C."/>
            <person name="Yan M."/>
            <person name="Daum C."/>
            <person name="Ng V."/>
            <person name="Clum A."/>
            <person name="Steindorff A."/>
            <person name="Ohm R.A."/>
            <person name="Martin F."/>
            <person name="Silar P."/>
            <person name="Natvig D.O."/>
            <person name="Lalanne C."/>
            <person name="Gautier V."/>
            <person name="Ament-Velasquez S.L."/>
            <person name="Kruys A."/>
            <person name="Hutchinson M.I."/>
            <person name="Powell A.J."/>
            <person name="Barry K."/>
            <person name="Miller A.N."/>
            <person name="Grigoriev I.V."/>
            <person name="Debuchy R."/>
            <person name="Gladieux P."/>
            <person name="Hiltunen Thoren M."/>
            <person name="Johannesson H."/>
        </authorList>
    </citation>
    <scope>NUCLEOTIDE SEQUENCE</scope>
    <source>
        <strain evidence="2">CBS 731.68</strain>
    </source>
</reference>
<dbReference type="Proteomes" id="UP001302602">
    <property type="component" value="Unassembled WGS sequence"/>
</dbReference>
<evidence type="ECO:0000256" key="1">
    <source>
        <dbReference type="SAM" id="Phobius"/>
    </source>
</evidence>
<dbReference type="EMBL" id="MU853226">
    <property type="protein sequence ID" value="KAK4125174.1"/>
    <property type="molecule type" value="Genomic_DNA"/>
</dbReference>
<name>A0AAN6U2X6_9PEZI</name>
<feature type="transmembrane region" description="Helical" evidence="1">
    <location>
        <begin position="20"/>
        <end position="41"/>
    </location>
</feature>
<accession>A0AAN6U2X6</accession>
<keyword evidence="3" id="KW-1185">Reference proteome</keyword>
<comment type="caution">
    <text evidence="2">The sequence shown here is derived from an EMBL/GenBank/DDBJ whole genome shotgun (WGS) entry which is preliminary data.</text>
</comment>
<proteinExistence type="predicted"/>
<keyword evidence="1" id="KW-0472">Membrane</keyword>
<organism evidence="2 3">
    <name type="scientific">Parathielavia appendiculata</name>
    <dbReference type="NCBI Taxonomy" id="2587402"/>
    <lineage>
        <taxon>Eukaryota</taxon>
        <taxon>Fungi</taxon>
        <taxon>Dikarya</taxon>
        <taxon>Ascomycota</taxon>
        <taxon>Pezizomycotina</taxon>
        <taxon>Sordariomycetes</taxon>
        <taxon>Sordariomycetidae</taxon>
        <taxon>Sordariales</taxon>
        <taxon>Chaetomiaceae</taxon>
        <taxon>Parathielavia</taxon>
    </lineage>
</organism>
<evidence type="ECO:0000313" key="3">
    <source>
        <dbReference type="Proteomes" id="UP001302602"/>
    </source>
</evidence>
<keyword evidence="1" id="KW-0812">Transmembrane</keyword>
<gene>
    <name evidence="2" type="ORF">N657DRAFT_644009</name>
</gene>
<evidence type="ECO:0000313" key="2">
    <source>
        <dbReference type="EMBL" id="KAK4125174.1"/>
    </source>
</evidence>
<dbReference type="AlphaFoldDB" id="A0AAN6U2X6"/>
<keyword evidence="1" id="KW-1133">Transmembrane helix</keyword>
<reference evidence="2" key="2">
    <citation type="submission" date="2023-05" db="EMBL/GenBank/DDBJ databases">
        <authorList>
            <consortium name="Lawrence Berkeley National Laboratory"/>
            <person name="Steindorff A."/>
            <person name="Hensen N."/>
            <person name="Bonometti L."/>
            <person name="Westerberg I."/>
            <person name="Brannstrom I.O."/>
            <person name="Guillou S."/>
            <person name="Cros-Aarteil S."/>
            <person name="Calhoun S."/>
            <person name="Haridas S."/>
            <person name="Kuo A."/>
            <person name="Mondo S."/>
            <person name="Pangilinan J."/>
            <person name="Riley R."/>
            <person name="Labutti K."/>
            <person name="Andreopoulos B."/>
            <person name="Lipzen A."/>
            <person name="Chen C."/>
            <person name="Yanf M."/>
            <person name="Daum C."/>
            <person name="Ng V."/>
            <person name="Clum A."/>
            <person name="Ohm R."/>
            <person name="Martin F."/>
            <person name="Silar P."/>
            <person name="Natvig D."/>
            <person name="Lalanne C."/>
            <person name="Gautier V."/>
            <person name="Ament-Velasquez S.L."/>
            <person name="Kruys A."/>
            <person name="Hutchinson M.I."/>
            <person name="Powell A.J."/>
            <person name="Barry K."/>
            <person name="Miller A.N."/>
            <person name="Grigoriev I.V."/>
            <person name="Debuchy R."/>
            <person name="Gladieux P."/>
            <person name="Thoren M.H."/>
            <person name="Johannesson H."/>
        </authorList>
    </citation>
    <scope>NUCLEOTIDE SEQUENCE</scope>
    <source>
        <strain evidence="2">CBS 731.68</strain>
    </source>
</reference>
<sequence length="60" mass="6705">MQWPISARLTPLTGSGSTLLEIAAVLIALGISADLVTASILRRLSSVHLRHRRFQRRFHI</sequence>
<protein>
    <submittedName>
        <fullName evidence="2">Uncharacterized protein</fullName>
    </submittedName>
</protein>